<protein>
    <recommendedName>
        <fullName evidence="4">Lipoprotein</fullName>
    </recommendedName>
</protein>
<proteinExistence type="predicted"/>
<dbReference type="RefSeq" id="WP_123042735.1">
    <property type="nucleotide sequence ID" value="NZ_CP033433.1"/>
</dbReference>
<keyword evidence="3" id="KW-1185">Reference proteome</keyword>
<evidence type="ECO:0000256" key="1">
    <source>
        <dbReference type="SAM" id="SignalP"/>
    </source>
</evidence>
<organism evidence="2 3">
    <name type="scientific">Cohnella candidum</name>
    <dbReference type="NCBI Taxonomy" id="2674991"/>
    <lineage>
        <taxon>Bacteria</taxon>
        <taxon>Bacillati</taxon>
        <taxon>Bacillota</taxon>
        <taxon>Bacilli</taxon>
        <taxon>Bacillales</taxon>
        <taxon>Paenibacillaceae</taxon>
        <taxon>Cohnella</taxon>
    </lineage>
</organism>
<reference evidence="2 3" key="1">
    <citation type="submission" date="2018-10" db="EMBL/GenBank/DDBJ databases">
        <title>Genome Sequence of Cohnella sp.</title>
        <authorList>
            <person name="Srinivasan S."/>
            <person name="Kim M.K."/>
        </authorList>
    </citation>
    <scope>NUCLEOTIDE SEQUENCE [LARGE SCALE GENOMIC DNA]</scope>
    <source>
        <strain evidence="2 3">18JY8-7</strain>
    </source>
</reference>
<dbReference type="EMBL" id="CP033433">
    <property type="protein sequence ID" value="AYQ74655.1"/>
    <property type="molecule type" value="Genomic_DNA"/>
</dbReference>
<dbReference type="Proteomes" id="UP000269097">
    <property type="component" value="Chromosome"/>
</dbReference>
<evidence type="ECO:0008006" key="4">
    <source>
        <dbReference type="Google" id="ProtNLM"/>
    </source>
</evidence>
<name>A0A3G3K280_9BACL</name>
<sequence length="371" mass="40681">MVKSKVWLSLVALMLTAALLLAGCNSSSKSPQEALKSSLEKSADIKSYSFKGSMKIEDLSFPAEGEDAASTAQMITMFKDTDISWTGAYKADPLHLEMTLSLALKGDMAVNFNIPIIMEKDKMWVKIPNIPFLPLPQDMVGKFLELDLKKLAEQSGEPMPNIDPAKSKDFVNDVLAIIFKNVDEKQYLSDVKVKDAGLPDDADVKQVIQFKVGKDQVEPFINTAVEKIAPEIIDLLSKNTAYRDMLGLKQEDLDQAKKDLADTKKEDITKGLEEFKKSVKSLDVTANVGIDAKEYPVYTDVHVKTSIDADGQAGSFAFKVVSQTLDINKDVKLEYPDGPKDVITMDQFEQQMDGAFGGSATDDSAATDSGL</sequence>
<accession>A0A3G3K280</accession>
<evidence type="ECO:0000313" key="3">
    <source>
        <dbReference type="Proteomes" id="UP000269097"/>
    </source>
</evidence>
<evidence type="ECO:0000313" key="2">
    <source>
        <dbReference type="EMBL" id="AYQ74655.1"/>
    </source>
</evidence>
<gene>
    <name evidence="2" type="ORF">EAV92_20060</name>
</gene>
<dbReference type="PROSITE" id="PS51257">
    <property type="entry name" value="PROKAR_LIPOPROTEIN"/>
    <property type="match status" value="1"/>
</dbReference>
<keyword evidence="1" id="KW-0732">Signal</keyword>
<dbReference type="KEGG" id="coh:EAV92_20060"/>
<dbReference type="AlphaFoldDB" id="A0A3G3K280"/>
<feature type="signal peptide" evidence="1">
    <location>
        <begin position="1"/>
        <end position="22"/>
    </location>
</feature>
<feature type="chain" id="PRO_5038391336" description="Lipoprotein" evidence="1">
    <location>
        <begin position="23"/>
        <end position="371"/>
    </location>
</feature>